<dbReference type="Proteomes" id="UP001150569">
    <property type="component" value="Unassembled WGS sequence"/>
</dbReference>
<reference evidence="1" key="1">
    <citation type="submission" date="2022-07" db="EMBL/GenBank/DDBJ databases">
        <title>Phylogenomic reconstructions and comparative analyses of Kickxellomycotina fungi.</title>
        <authorList>
            <person name="Reynolds N.K."/>
            <person name="Stajich J.E."/>
            <person name="Barry K."/>
            <person name="Grigoriev I.V."/>
            <person name="Crous P."/>
            <person name="Smith M.E."/>
        </authorList>
    </citation>
    <scope>NUCLEOTIDE SEQUENCE</scope>
    <source>
        <strain evidence="1">RSA 861</strain>
    </source>
</reference>
<accession>A0A9W7ZIF0</accession>
<protein>
    <submittedName>
        <fullName evidence="1">Uncharacterized protein</fullName>
    </submittedName>
</protein>
<evidence type="ECO:0000313" key="1">
    <source>
        <dbReference type="EMBL" id="KAJ1906119.1"/>
    </source>
</evidence>
<evidence type="ECO:0000313" key="2">
    <source>
        <dbReference type="Proteomes" id="UP001150569"/>
    </source>
</evidence>
<sequence>MAPAPDAITAGNSTPVTAEELEGWREDRCFMRAWHLSHKLPQESKKRKHSALP</sequence>
<keyword evidence="2" id="KW-1185">Reference proteome</keyword>
<gene>
    <name evidence="1" type="ORF">IWQ60_012155</name>
</gene>
<comment type="caution">
    <text evidence="1">The sequence shown here is derived from an EMBL/GenBank/DDBJ whole genome shotgun (WGS) entry which is preliminary data.</text>
</comment>
<feature type="non-terminal residue" evidence="1">
    <location>
        <position position="53"/>
    </location>
</feature>
<name>A0A9W7ZIF0_9FUNG</name>
<dbReference type="EMBL" id="JANBPT010001638">
    <property type="protein sequence ID" value="KAJ1906119.1"/>
    <property type="molecule type" value="Genomic_DNA"/>
</dbReference>
<dbReference type="AlphaFoldDB" id="A0A9W7ZIF0"/>
<proteinExistence type="predicted"/>
<organism evidence="1 2">
    <name type="scientific">Tieghemiomyces parasiticus</name>
    <dbReference type="NCBI Taxonomy" id="78921"/>
    <lineage>
        <taxon>Eukaryota</taxon>
        <taxon>Fungi</taxon>
        <taxon>Fungi incertae sedis</taxon>
        <taxon>Zoopagomycota</taxon>
        <taxon>Kickxellomycotina</taxon>
        <taxon>Dimargaritomycetes</taxon>
        <taxon>Dimargaritales</taxon>
        <taxon>Dimargaritaceae</taxon>
        <taxon>Tieghemiomyces</taxon>
    </lineage>
</organism>